<evidence type="ECO:0000256" key="1">
    <source>
        <dbReference type="PIRSR" id="PIRSR037847-1"/>
    </source>
</evidence>
<dbReference type="Pfam" id="PF08279">
    <property type="entry name" value="HTH_11"/>
    <property type="match status" value="1"/>
</dbReference>
<evidence type="ECO:0000259" key="3">
    <source>
        <dbReference type="Pfam" id="PF08279"/>
    </source>
</evidence>
<dbReference type="InterPro" id="IPR026043">
    <property type="entry name" value="NadR"/>
</dbReference>
<dbReference type="SUPFAM" id="SSF75500">
    <property type="entry name" value="Putative transcriptional regulator TM1602, C-terminal domain"/>
    <property type="match status" value="1"/>
</dbReference>
<organism evidence="4 5">
    <name type="scientific">Eubacterium ramulus</name>
    <dbReference type="NCBI Taxonomy" id="39490"/>
    <lineage>
        <taxon>Bacteria</taxon>
        <taxon>Bacillati</taxon>
        <taxon>Bacillota</taxon>
        <taxon>Clostridia</taxon>
        <taxon>Eubacteriales</taxon>
        <taxon>Eubacteriaceae</taxon>
        <taxon>Eubacterium</taxon>
    </lineage>
</organism>
<evidence type="ECO:0000259" key="2">
    <source>
        <dbReference type="Pfam" id="PF02829"/>
    </source>
</evidence>
<feature type="domain" description="Helix-turn-helix type 11" evidence="3">
    <location>
        <begin position="7"/>
        <end position="59"/>
    </location>
</feature>
<protein>
    <submittedName>
        <fullName evidence="4">Probable transcription repressor NiaR</fullName>
    </submittedName>
</protein>
<dbReference type="RefSeq" id="WP_055289441.1">
    <property type="nucleotide sequence ID" value="NZ_CP173382.1"/>
</dbReference>
<name>A0A173S1T9_EUBRA</name>
<dbReference type="STRING" id="39490.ERS852448_00701"/>
<evidence type="ECO:0000313" key="5">
    <source>
        <dbReference type="Proteomes" id="UP000095492"/>
    </source>
</evidence>
<dbReference type="InterPro" id="IPR035922">
    <property type="entry name" value="3H_dom_sf"/>
</dbReference>
<accession>A0A173S1T9</accession>
<dbReference type="Gene3D" id="1.10.10.10">
    <property type="entry name" value="Winged helix-like DNA-binding domain superfamily/Winged helix DNA-binding domain"/>
    <property type="match status" value="1"/>
</dbReference>
<keyword evidence="1" id="KW-0479">Metal-binding</keyword>
<keyword evidence="1" id="KW-0533">Nickel</keyword>
<feature type="binding site" evidence="1">
    <location>
        <position position="87"/>
    </location>
    <ligand>
        <name>Ni(2+)</name>
        <dbReference type="ChEBI" id="CHEBI:49786"/>
    </ligand>
</feature>
<dbReference type="Proteomes" id="UP000095492">
    <property type="component" value="Unassembled WGS sequence"/>
</dbReference>
<dbReference type="InterPro" id="IPR004173">
    <property type="entry name" value="3H_domain"/>
</dbReference>
<dbReference type="InterPro" id="IPR036390">
    <property type="entry name" value="WH_DNA-bd_sf"/>
</dbReference>
<dbReference type="InterPro" id="IPR036388">
    <property type="entry name" value="WH-like_DNA-bd_sf"/>
</dbReference>
<dbReference type="Pfam" id="PF02829">
    <property type="entry name" value="3H"/>
    <property type="match status" value="1"/>
</dbReference>
<feature type="binding site" evidence="1">
    <location>
        <position position="79"/>
    </location>
    <ligand>
        <name>Ni(2+)</name>
        <dbReference type="ChEBI" id="CHEBI:49786"/>
    </ligand>
</feature>
<reference evidence="4 5" key="1">
    <citation type="submission" date="2015-09" db="EMBL/GenBank/DDBJ databases">
        <authorList>
            <consortium name="Pathogen Informatics"/>
        </authorList>
    </citation>
    <scope>NUCLEOTIDE SEQUENCE [LARGE SCALE GENOMIC DNA]</scope>
    <source>
        <strain evidence="4 5">2789STDY5608891</strain>
    </source>
</reference>
<dbReference type="OrthoDB" id="9792661at2"/>
<dbReference type="PANTHER" id="PTHR40068:SF1">
    <property type="entry name" value="TRANSCRIPTION REPRESSOR NIAR-RELATED"/>
    <property type="match status" value="1"/>
</dbReference>
<gene>
    <name evidence="4" type="primary">niaR</name>
    <name evidence="4" type="ORF">ERS852448_00701</name>
</gene>
<evidence type="ECO:0000313" key="4">
    <source>
        <dbReference type="EMBL" id="CUM83867.1"/>
    </source>
</evidence>
<feature type="binding site" evidence="1">
    <location>
        <position position="146"/>
    </location>
    <ligand>
        <name>Ni(2+)</name>
        <dbReference type="ChEBI" id="CHEBI:49786"/>
    </ligand>
</feature>
<dbReference type="GeneID" id="97391456"/>
<dbReference type="AlphaFoldDB" id="A0A173S1T9"/>
<dbReference type="SUPFAM" id="SSF46785">
    <property type="entry name" value="Winged helix' DNA-binding domain"/>
    <property type="match status" value="1"/>
</dbReference>
<proteinExistence type="predicted"/>
<dbReference type="GO" id="GO:0046872">
    <property type="term" value="F:metal ion binding"/>
    <property type="evidence" value="ECO:0007669"/>
    <property type="project" value="UniProtKB-KW"/>
</dbReference>
<feature type="domain" description="3H" evidence="2">
    <location>
        <begin position="75"/>
        <end position="171"/>
    </location>
</feature>
<dbReference type="PANTHER" id="PTHR40068">
    <property type="entry name" value="TRANSCRIPTION REPRESSOR NIAR-RELATED"/>
    <property type="match status" value="1"/>
</dbReference>
<dbReference type="EMBL" id="CYYA01000004">
    <property type="protein sequence ID" value="CUM83867.1"/>
    <property type="molecule type" value="Genomic_DNA"/>
</dbReference>
<sequence length="174" mass="19859">MTDGATRRIELMNRLKQEKRPLSGTELAKEFGVSRQVIVQDIALLRATNRNILSTNKGYVLYDPEHGQNLCRRIFAVNHTDAQMQEELYLMVDCGGYVCDVIVEHEIYGQLSADLILKNRRDVDEFIRKMGETADLPLKVLTGNSHLHTVEADSEKILDEIETRLAEKGFLKNK</sequence>
<dbReference type="Gene3D" id="3.30.1340.20">
    <property type="entry name" value="3H domain"/>
    <property type="match status" value="1"/>
</dbReference>
<dbReference type="InterPro" id="IPR013196">
    <property type="entry name" value="HTH_11"/>
</dbReference>
<feature type="binding site" evidence="1">
    <location>
        <position position="148"/>
    </location>
    <ligand>
        <name>Ni(2+)</name>
        <dbReference type="ChEBI" id="CHEBI:49786"/>
    </ligand>
</feature>
<dbReference type="PIRSF" id="PIRSF037847">
    <property type="entry name" value="NiaR"/>
    <property type="match status" value="1"/>
</dbReference>